<dbReference type="EC" id="2.3.2.23" evidence="4"/>
<comment type="similarity">
    <text evidence="3">Belongs to the sulfatase family.</text>
</comment>
<sequence length="789" mass="89289">MAPSLLLDPESPPSSHVHAVKQPFHHDGSVSLKDAQASVGDDFSFSSTAMNGNGNGSVNSNNGFSSGNGFSDALQDGRDFVTAQTLRQQSESYATQTRTMGYGKRPNILYIMADQMAAPMLKFNDPESVIKTPHLDELARTGVNFASAYCNSPLCAPSRFTMCSGQLPSKIGGYDNASILSPEIPTYAHYLRREGYETALAGKMHFIGPDQLHGFEHRLTSDIYPGDLGWSVNWDKPEERQEWYHNMSSVMQAGPCVRSNQLDYDEDVMHKAQQYLYDYVRSDPETRRPFALTISLTHPHDPYTMIQEYWDRYEGVDIPLPKVEIAQENQDSHSKRLLQTIDLWDNPVPDEAKIRARRAYFAACSFVDDQVGKLVRLLKNCQLDKDTIIVFSGDHGDMLGERSLWYKMSWYENSARVPMIINGPNIAPKKVNESVSTMDLLPTFVDLAGGRVDERLPLDGSSLHNYLVSDKPGKDEVFGEYMGEGTVTPTYMIRRNQWKFTYSLVDGPQLYNLVEDPQELQDLATSTEPQNQKMLAKFEAEAREKWDFKTIHNDVVRSQRMRQLACSALKIGRKESWDYQPPANDRDRFIRSHIPLDELERRARFPIVDYLGREKSALASHHGLAGAKGHFVHHPRAIMSTAARRRLMRDFKRMQTDPPAGVSASPVADNVMTWNAVIIGPADTPFEDGTFRLIMHFEEAYPNKPPGVKFISQMFHPNVYGTGELCLDILQNRWSPTYDVAAILTSIQSLLNDPNTSSPANVEASNLYKENRKEYTKRVRETVEKSWED</sequence>
<evidence type="ECO:0000256" key="16">
    <source>
        <dbReference type="ARBA" id="ARBA00023204"/>
    </source>
</evidence>
<dbReference type="SUPFAM" id="SSF53649">
    <property type="entry name" value="Alkaline phosphatase-like"/>
    <property type="match status" value="1"/>
</dbReference>
<dbReference type="NCBIfam" id="TIGR03417">
    <property type="entry name" value="chol_sulfatase"/>
    <property type="match status" value="1"/>
</dbReference>
<evidence type="ECO:0000256" key="14">
    <source>
        <dbReference type="ARBA" id="ARBA00023015"/>
    </source>
</evidence>
<dbReference type="InterPro" id="IPR016135">
    <property type="entry name" value="UBQ-conjugating_enzyme/RWD"/>
</dbReference>
<dbReference type="InterPro" id="IPR023313">
    <property type="entry name" value="UBQ-conjugating_AS"/>
</dbReference>
<evidence type="ECO:0000256" key="10">
    <source>
        <dbReference type="ARBA" id="ARBA00022801"/>
    </source>
</evidence>
<reference evidence="23" key="2">
    <citation type="submission" date="2020-08" db="EMBL/GenBank/DDBJ databases">
        <title>Draft Genome Sequence of Cumin Blight Pathogen Alternaria burnsii.</title>
        <authorList>
            <person name="Feng Z."/>
        </authorList>
    </citation>
    <scope>NUCLEOTIDE SEQUENCE</scope>
    <source>
        <strain evidence="23">CBS107.38</strain>
    </source>
</reference>
<keyword evidence="17" id="KW-0539">Nucleus</keyword>
<evidence type="ECO:0000259" key="22">
    <source>
        <dbReference type="PROSITE" id="PS50127"/>
    </source>
</evidence>
<dbReference type="PROSITE" id="PS00149">
    <property type="entry name" value="SULFATASE_2"/>
    <property type="match status" value="1"/>
</dbReference>
<keyword evidence="9" id="KW-0833">Ubl conjugation pathway</keyword>
<evidence type="ECO:0000256" key="20">
    <source>
        <dbReference type="PROSITE-ProRule" id="PRU10133"/>
    </source>
</evidence>
<dbReference type="InterPro" id="IPR017850">
    <property type="entry name" value="Alkaline_phosphatase_core_sf"/>
</dbReference>
<keyword evidence="5" id="KW-0963">Cytoplasm</keyword>
<keyword evidence="10" id="KW-0378">Hydrolase</keyword>
<dbReference type="GO" id="GO:0061631">
    <property type="term" value="F:ubiquitin conjugating enzyme activity"/>
    <property type="evidence" value="ECO:0007669"/>
    <property type="project" value="UniProtKB-EC"/>
</dbReference>
<evidence type="ECO:0000256" key="8">
    <source>
        <dbReference type="ARBA" id="ARBA00022763"/>
    </source>
</evidence>
<evidence type="ECO:0000256" key="13">
    <source>
        <dbReference type="ARBA" id="ARBA00022969"/>
    </source>
</evidence>
<evidence type="ECO:0000313" key="24">
    <source>
        <dbReference type="Proteomes" id="UP000596902"/>
    </source>
</evidence>
<comment type="subcellular location">
    <subcellularLocation>
        <location evidence="2">Cytoplasm</location>
    </subcellularLocation>
    <subcellularLocation>
        <location evidence="1">Nucleus</location>
    </subcellularLocation>
</comment>
<dbReference type="GO" id="GO:0005737">
    <property type="term" value="C:cytoplasm"/>
    <property type="evidence" value="ECO:0007669"/>
    <property type="project" value="UniProtKB-SubCell"/>
</dbReference>
<keyword evidence="14" id="KW-0805">Transcription regulation</keyword>
<proteinExistence type="inferred from homology"/>
<dbReference type="RefSeq" id="XP_038789883.1">
    <property type="nucleotide sequence ID" value="XM_038926591.1"/>
</dbReference>
<evidence type="ECO:0000256" key="4">
    <source>
        <dbReference type="ARBA" id="ARBA00012486"/>
    </source>
</evidence>
<evidence type="ECO:0000256" key="19">
    <source>
        <dbReference type="ARBA" id="ARBA00042179"/>
    </source>
</evidence>
<dbReference type="InterPro" id="IPR000917">
    <property type="entry name" value="Sulfatase_N"/>
</dbReference>
<dbReference type="FunFam" id="3.40.720.10:FF:000032">
    <property type="entry name" value="Choline sulfatase"/>
    <property type="match status" value="1"/>
</dbReference>
<dbReference type="GO" id="GO:0006281">
    <property type="term" value="P:DNA repair"/>
    <property type="evidence" value="ECO:0007669"/>
    <property type="project" value="UniProtKB-KW"/>
</dbReference>
<gene>
    <name evidence="23" type="ORF">GT037_001544</name>
</gene>
<dbReference type="GO" id="GO:0004065">
    <property type="term" value="F:arylsulfatase activity"/>
    <property type="evidence" value="ECO:0007669"/>
    <property type="project" value="TreeGrafter"/>
</dbReference>
<evidence type="ECO:0000313" key="23">
    <source>
        <dbReference type="EMBL" id="KAF7679893.1"/>
    </source>
</evidence>
<keyword evidence="24" id="KW-1185">Reference proteome</keyword>
<dbReference type="Pfam" id="PF12411">
    <property type="entry name" value="Choline_sulf_C"/>
    <property type="match status" value="1"/>
</dbReference>
<dbReference type="GO" id="GO:0015024">
    <property type="term" value="F:glucuronate-2-sulfatase activity"/>
    <property type="evidence" value="ECO:0007669"/>
    <property type="project" value="TreeGrafter"/>
</dbReference>
<dbReference type="PANTHER" id="PTHR46615:SF1">
    <property type="entry name" value="ARYLSULFATASE K"/>
    <property type="match status" value="1"/>
</dbReference>
<evidence type="ECO:0000256" key="9">
    <source>
        <dbReference type="ARBA" id="ARBA00022786"/>
    </source>
</evidence>
<evidence type="ECO:0000256" key="21">
    <source>
        <dbReference type="SAM" id="MobiDB-lite"/>
    </source>
</evidence>
<keyword evidence="7" id="KW-0547">Nucleotide-binding</keyword>
<feature type="domain" description="UBC core" evidence="22">
    <location>
        <begin position="642"/>
        <end position="788"/>
    </location>
</feature>
<dbReference type="SMART" id="SM00212">
    <property type="entry name" value="UBCc"/>
    <property type="match status" value="1"/>
</dbReference>
<dbReference type="FunFam" id="3.10.110.10:FF:000007">
    <property type="entry name" value="Ubiquitin-conjugating enzyme E2 2"/>
    <property type="match status" value="1"/>
</dbReference>
<evidence type="ECO:0000256" key="6">
    <source>
        <dbReference type="ARBA" id="ARBA00022679"/>
    </source>
</evidence>
<dbReference type="InterPro" id="IPR051849">
    <property type="entry name" value="GAG-degrading_sulfatase"/>
</dbReference>
<dbReference type="Pfam" id="PF00884">
    <property type="entry name" value="Sulfatase"/>
    <property type="match status" value="1"/>
</dbReference>
<dbReference type="AlphaFoldDB" id="A0A8H7EID6"/>
<dbReference type="InterPro" id="IPR000608">
    <property type="entry name" value="UBC"/>
</dbReference>
<feature type="active site" description="Glycyl thioester intermediate" evidence="20">
    <location>
        <position position="726"/>
    </location>
</feature>
<keyword evidence="11" id="KW-0067">ATP-binding</keyword>
<feature type="region of interest" description="Disordered" evidence="21">
    <location>
        <begin position="1"/>
        <end position="20"/>
    </location>
</feature>
<evidence type="ECO:0000256" key="18">
    <source>
        <dbReference type="ARBA" id="ARBA00039884"/>
    </source>
</evidence>
<dbReference type="EMBL" id="JAAABM010000002">
    <property type="protein sequence ID" value="KAF7679893.1"/>
    <property type="molecule type" value="Genomic_DNA"/>
</dbReference>
<reference evidence="23" key="1">
    <citation type="submission" date="2020-01" db="EMBL/GenBank/DDBJ databases">
        <authorList>
            <person name="Feng Z.H.Z."/>
        </authorList>
    </citation>
    <scope>NUCLEOTIDE SEQUENCE</scope>
    <source>
        <strain evidence="23">CBS107.38</strain>
    </source>
</reference>
<dbReference type="Proteomes" id="UP000596902">
    <property type="component" value="Unassembled WGS sequence"/>
</dbReference>
<evidence type="ECO:0000256" key="2">
    <source>
        <dbReference type="ARBA" id="ARBA00004496"/>
    </source>
</evidence>
<evidence type="ECO:0000256" key="11">
    <source>
        <dbReference type="ARBA" id="ARBA00022840"/>
    </source>
</evidence>
<dbReference type="InterPro" id="IPR024607">
    <property type="entry name" value="Sulfatase_CS"/>
</dbReference>
<dbReference type="Gene3D" id="3.10.110.10">
    <property type="entry name" value="Ubiquitin Conjugating Enzyme"/>
    <property type="match status" value="1"/>
</dbReference>
<dbReference type="Gene3D" id="3.40.720.10">
    <property type="entry name" value="Alkaline Phosphatase, subunit A"/>
    <property type="match status" value="1"/>
</dbReference>
<dbReference type="CDD" id="cd23790">
    <property type="entry name" value="UBCc_UBE2A_2B"/>
    <property type="match status" value="1"/>
</dbReference>
<dbReference type="GeneID" id="62199769"/>
<evidence type="ECO:0000256" key="3">
    <source>
        <dbReference type="ARBA" id="ARBA00008779"/>
    </source>
</evidence>
<dbReference type="PROSITE" id="PS50127">
    <property type="entry name" value="UBC_2"/>
    <property type="match status" value="1"/>
</dbReference>
<dbReference type="InterPro" id="IPR025863">
    <property type="entry name" value="Choline_sulf_C_dom"/>
</dbReference>
<dbReference type="PANTHER" id="PTHR46615">
    <property type="entry name" value="ARYLSULFATASE K"/>
    <property type="match status" value="1"/>
</dbReference>
<evidence type="ECO:0000256" key="1">
    <source>
        <dbReference type="ARBA" id="ARBA00004123"/>
    </source>
</evidence>
<comment type="caution">
    <text evidence="23">The sequence shown here is derived from an EMBL/GenBank/DDBJ whole genome shotgun (WGS) entry which is preliminary data.</text>
</comment>
<keyword evidence="6" id="KW-0808">Transferase</keyword>
<dbReference type="GO" id="GO:0030435">
    <property type="term" value="P:sporulation resulting in formation of a cellular spore"/>
    <property type="evidence" value="ECO:0007669"/>
    <property type="project" value="UniProtKB-KW"/>
</dbReference>
<dbReference type="Pfam" id="PF00179">
    <property type="entry name" value="UQ_con"/>
    <property type="match status" value="1"/>
</dbReference>
<accession>A0A8H7EID6</accession>
<evidence type="ECO:0000256" key="15">
    <source>
        <dbReference type="ARBA" id="ARBA00023163"/>
    </source>
</evidence>
<organism evidence="23 24">
    <name type="scientific">Alternaria burnsii</name>
    <dbReference type="NCBI Taxonomy" id="1187904"/>
    <lineage>
        <taxon>Eukaryota</taxon>
        <taxon>Fungi</taxon>
        <taxon>Dikarya</taxon>
        <taxon>Ascomycota</taxon>
        <taxon>Pezizomycotina</taxon>
        <taxon>Dothideomycetes</taxon>
        <taxon>Pleosporomycetidae</taxon>
        <taxon>Pleosporales</taxon>
        <taxon>Pleosporineae</taxon>
        <taxon>Pleosporaceae</taxon>
        <taxon>Alternaria</taxon>
        <taxon>Alternaria sect. Alternaria</taxon>
    </lineage>
</organism>
<keyword evidence="13" id="KW-0749">Sporulation</keyword>
<dbReference type="GO" id="GO:0005634">
    <property type="term" value="C:nucleus"/>
    <property type="evidence" value="ECO:0007669"/>
    <property type="project" value="UniProtKB-SubCell"/>
</dbReference>
<feature type="compositionally biased region" description="Low complexity" evidence="21">
    <location>
        <begin position="1"/>
        <end position="15"/>
    </location>
</feature>
<name>A0A8H7EID6_9PLEO</name>
<dbReference type="SUPFAM" id="SSF54495">
    <property type="entry name" value="UBC-like"/>
    <property type="match status" value="1"/>
</dbReference>
<evidence type="ECO:0000256" key="12">
    <source>
        <dbReference type="ARBA" id="ARBA00022853"/>
    </source>
</evidence>
<keyword evidence="8" id="KW-0227">DNA damage</keyword>
<dbReference type="GO" id="GO:0006325">
    <property type="term" value="P:chromatin organization"/>
    <property type="evidence" value="ECO:0007669"/>
    <property type="project" value="UniProtKB-KW"/>
</dbReference>
<dbReference type="GO" id="GO:0005524">
    <property type="term" value="F:ATP binding"/>
    <property type="evidence" value="ECO:0007669"/>
    <property type="project" value="UniProtKB-KW"/>
</dbReference>
<dbReference type="PROSITE" id="PS00183">
    <property type="entry name" value="UBC_1"/>
    <property type="match status" value="1"/>
</dbReference>
<keyword evidence="12" id="KW-0156">Chromatin regulator</keyword>
<evidence type="ECO:0000256" key="7">
    <source>
        <dbReference type="ARBA" id="ARBA00022741"/>
    </source>
</evidence>
<evidence type="ECO:0000256" key="17">
    <source>
        <dbReference type="ARBA" id="ARBA00023242"/>
    </source>
</evidence>
<keyword evidence="16" id="KW-0234">DNA repair</keyword>
<protein>
    <recommendedName>
        <fullName evidence="18">Ubiquitin-conjugating enzyme E2 2</fullName>
        <ecNumber evidence="4">2.3.2.23</ecNumber>
    </recommendedName>
    <alternativeName>
        <fullName evidence="19">E2 ubiquitin-conjugating enzyme 2</fullName>
    </alternativeName>
</protein>
<evidence type="ECO:0000256" key="5">
    <source>
        <dbReference type="ARBA" id="ARBA00022490"/>
    </source>
</evidence>
<dbReference type="InterPro" id="IPR017785">
    <property type="entry name" value="Choline-sulfatase"/>
</dbReference>
<dbReference type="CDD" id="cd16032">
    <property type="entry name" value="choline-sulfatase"/>
    <property type="match status" value="1"/>
</dbReference>
<keyword evidence="15" id="KW-0804">Transcription</keyword>